<proteinExistence type="predicted"/>
<evidence type="ECO:0000259" key="1">
    <source>
        <dbReference type="Pfam" id="PF18480"/>
    </source>
</evidence>
<reference evidence="2" key="1">
    <citation type="submission" date="2019-10" db="EMBL/GenBank/DDBJ databases">
        <authorList>
            <consortium name="Genoscope - CEA"/>
            <person name="William W."/>
        </authorList>
    </citation>
    <scope>NUCLEOTIDE SEQUENCE [LARGE SCALE GENOMIC DNA]</scope>
    <source>
        <strain evidence="2">BBR_PRJEB10992</strain>
    </source>
</reference>
<dbReference type="OrthoDB" id="27473at2"/>
<feature type="domain" description="DUF5615" evidence="1">
    <location>
        <begin position="1"/>
        <end position="109"/>
    </location>
</feature>
<evidence type="ECO:0000313" key="2">
    <source>
        <dbReference type="EMBL" id="VXD11678.1"/>
    </source>
</evidence>
<dbReference type="EMBL" id="CZCU02000046">
    <property type="protein sequence ID" value="VXD11678.1"/>
    <property type="molecule type" value="Genomic_DNA"/>
</dbReference>
<protein>
    <recommendedName>
        <fullName evidence="1">DUF5615 domain-containing protein</fullName>
    </recommendedName>
</protein>
<dbReference type="RefSeq" id="WP_083617734.1">
    <property type="nucleotide sequence ID" value="NZ_LR734832.1"/>
</dbReference>
<name>A0A7Z9DV07_9CYAN</name>
<organism evidence="2 3">
    <name type="scientific">Planktothrix serta PCC 8927</name>
    <dbReference type="NCBI Taxonomy" id="671068"/>
    <lineage>
        <taxon>Bacteria</taxon>
        <taxon>Bacillati</taxon>
        <taxon>Cyanobacteriota</taxon>
        <taxon>Cyanophyceae</taxon>
        <taxon>Oscillatoriophycideae</taxon>
        <taxon>Oscillatoriales</taxon>
        <taxon>Microcoleaceae</taxon>
        <taxon>Planktothrix</taxon>
    </lineage>
</organism>
<sequence>MKFLIDQDVYAVTTKFLIDAGHDVIVVAQMGLAQASDEEILRVAQAENRILVTRDRDYGNLVFVRAIATGVIYLRVLPKTVNGVHNELARVIENYSEVELKGAFVVVEADGYRFRKPLA</sequence>
<comment type="caution">
    <text evidence="2">The sequence shown here is derived from an EMBL/GenBank/DDBJ whole genome shotgun (WGS) entry which is preliminary data.</text>
</comment>
<gene>
    <name evidence="2" type="ORF">PL8927_140234</name>
</gene>
<accession>A0A7Z9DV07</accession>
<dbReference type="AlphaFoldDB" id="A0A7Z9DV07"/>
<dbReference type="Proteomes" id="UP000184550">
    <property type="component" value="Unassembled WGS sequence"/>
</dbReference>
<evidence type="ECO:0000313" key="3">
    <source>
        <dbReference type="Proteomes" id="UP000184550"/>
    </source>
</evidence>
<dbReference type="InterPro" id="IPR041049">
    <property type="entry name" value="DUF5615"/>
</dbReference>
<keyword evidence="3" id="KW-1185">Reference proteome</keyword>
<dbReference type="Pfam" id="PF18480">
    <property type="entry name" value="DUF5615"/>
    <property type="match status" value="1"/>
</dbReference>